<dbReference type="GO" id="GO:0004455">
    <property type="term" value="F:ketol-acid reductoisomerase activity"/>
    <property type="evidence" value="ECO:0007669"/>
    <property type="project" value="UniProtKB-UniRule"/>
</dbReference>
<feature type="domain" description="KARI C-terminal knotted" evidence="6">
    <location>
        <begin position="1"/>
        <end position="25"/>
    </location>
</feature>
<dbReference type="EMBL" id="DYWO01000377">
    <property type="protein sequence ID" value="HJF50590.1"/>
    <property type="molecule type" value="Genomic_DNA"/>
</dbReference>
<dbReference type="GO" id="GO:0009097">
    <property type="term" value="P:isoleucine biosynthetic process"/>
    <property type="evidence" value="ECO:0007669"/>
    <property type="project" value="UniProtKB-UniRule"/>
</dbReference>
<dbReference type="InterPro" id="IPR008927">
    <property type="entry name" value="6-PGluconate_DH-like_C_sf"/>
</dbReference>
<evidence type="ECO:0000313" key="8">
    <source>
        <dbReference type="Proteomes" id="UP000775129"/>
    </source>
</evidence>
<feature type="non-terminal residue" evidence="7">
    <location>
        <position position="1"/>
    </location>
</feature>
<reference evidence="7" key="2">
    <citation type="submission" date="2021-09" db="EMBL/GenBank/DDBJ databases">
        <authorList>
            <person name="Gilroy R."/>
        </authorList>
    </citation>
    <scope>NUCLEOTIDE SEQUENCE</scope>
    <source>
        <strain evidence="7">1647</strain>
    </source>
</reference>
<dbReference type="PROSITE" id="PS51851">
    <property type="entry name" value="KARI_C"/>
    <property type="match status" value="1"/>
</dbReference>
<evidence type="ECO:0000259" key="6">
    <source>
        <dbReference type="PROSITE" id="PS51851"/>
    </source>
</evidence>
<reference evidence="7" key="1">
    <citation type="journal article" date="2021" name="PeerJ">
        <title>Extensive microbial diversity within the chicken gut microbiome revealed by metagenomics and culture.</title>
        <authorList>
            <person name="Gilroy R."/>
            <person name="Ravi A."/>
            <person name="Getino M."/>
            <person name="Pursley I."/>
            <person name="Horton D.L."/>
            <person name="Alikhan N.F."/>
            <person name="Baker D."/>
            <person name="Gharbi K."/>
            <person name="Hall N."/>
            <person name="Watson M."/>
            <person name="Adriaenssens E.M."/>
            <person name="Foster-Nyarko E."/>
            <person name="Jarju S."/>
            <person name="Secka A."/>
            <person name="Antonio M."/>
            <person name="Oren A."/>
            <person name="Chaudhuri R.R."/>
            <person name="La Ragione R."/>
            <person name="Hildebrand F."/>
            <person name="Pallen M.J."/>
        </authorList>
    </citation>
    <scope>NUCLEOTIDE SEQUENCE</scope>
    <source>
        <strain evidence="7">1647</strain>
    </source>
</reference>
<dbReference type="Gene3D" id="1.10.1040.10">
    <property type="entry name" value="N-(1-d-carboxylethyl)-l-norvaline Dehydrogenase, domain 2"/>
    <property type="match status" value="1"/>
</dbReference>
<proteinExistence type="inferred from homology"/>
<comment type="similarity">
    <text evidence="5">Belongs to the ketol-acid reductoisomerase family.</text>
</comment>
<accession>A0A921KRC2</accession>
<dbReference type="InterPro" id="IPR013328">
    <property type="entry name" value="6PGD_dom2"/>
</dbReference>
<name>A0A921KRC2_9MICO</name>
<evidence type="ECO:0000256" key="5">
    <source>
        <dbReference type="PROSITE-ProRule" id="PRU01198"/>
    </source>
</evidence>
<gene>
    <name evidence="7" type="ORF">K8W24_12510</name>
</gene>
<dbReference type="AlphaFoldDB" id="A0A921KRC2"/>
<comment type="caution">
    <text evidence="5">Lacks conserved residue(s) required for the propagation of feature annotation.</text>
</comment>
<keyword evidence="5" id="KW-0028">Amino-acid biosynthesis</keyword>
<evidence type="ECO:0000256" key="2">
    <source>
        <dbReference type="ARBA" id="ARBA00032744"/>
    </source>
</evidence>
<dbReference type="Proteomes" id="UP000775129">
    <property type="component" value="Unassembled WGS sequence"/>
</dbReference>
<protein>
    <recommendedName>
        <fullName evidence="2">Acetohydroxy-acid isomeroreductase</fullName>
    </recommendedName>
    <alternativeName>
        <fullName evidence="4">Ketol-acid reductoisomerase type 1</fullName>
    </alternativeName>
    <alternativeName>
        <fullName evidence="3">Ketol-acid reductoisomerase type I</fullName>
    </alternativeName>
</protein>
<comment type="caution">
    <text evidence="7">The sequence shown here is derived from an EMBL/GenBank/DDBJ whole genome shotgun (WGS) entry which is preliminary data.</text>
</comment>
<dbReference type="GO" id="GO:0009099">
    <property type="term" value="P:L-valine biosynthetic process"/>
    <property type="evidence" value="ECO:0007669"/>
    <property type="project" value="UniProtKB-UniRule"/>
</dbReference>
<evidence type="ECO:0000256" key="1">
    <source>
        <dbReference type="ARBA" id="ARBA00001946"/>
    </source>
</evidence>
<organism evidence="7 8">
    <name type="scientific">Brachybacterium paraconglomeratum</name>
    <dbReference type="NCBI Taxonomy" id="173362"/>
    <lineage>
        <taxon>Bacteria</taxon>
        <taxon>Bacillati</taxon>
        <taxon>Actinomycetota</taxon>
        <taxon>Actinomycetes</taxon>
        <taxon>Micrococcales</taxon>
        <taxon>Dermabacteraceae</taxon>
        <taxon>Brachybacterium</taxon>
    </lineage>
</organism>
<comment type="cofactor">
    <cofactor evidence="1">
        <name>Mg(2+)</name>
        <dbReference type="ChEBI" id="CHEBI:18420"/>
    </cofactor>
</comment>
<dbReference type="SUPFAM" id="SSF48179">
    <property type="entry name" value="6-phosphogluconate dehydrogenase C-terminal domain-like"/>
    <property type="match status" value="1"/>
</dbReference>
<keyword evidence="5" id="KW-0100">Branched-chain amino acid biosynthesis</keyword>
<evidence type="ECO:0000256" key="4">
    <source>
        <dbReference type="ARBA" id="ARBA00050044"/>
    </source>
</evidence>
<sequence>KLRAEEAEHPIEKVGKDLRKMFSWSAQSIDSDYVEGSAAR</sequence>
<keyword evidence="5 7" id="KW-0560">Oxidoreductase</keyword>
<evidence type="ECO:0000256" key="3">
    <source>
        <dbReference type="ARBA" id="ARBA00050043"/>
    </source>
</evidence>
<evidence type="ECO:0000313" key="7">
    <source>
        <dbReference type="EMBL" id="HJF50590.1"/>
    </source>
</evidence>
<dbReference type="InterPro" id="IPR000506">
    <property type="entry name" value="KARI_C"/>
</dbReference>